<comment type="caution">
    <text evidence="2">The sequence shown here is derived from an EMBL/GenBank/DDBJ whole genome shotgun (WGS) entry which is preliminary data.</text>
</comment>
<evidence type="ECO:0000313" key="2">
    <source>
        <dbReference type="EMBL" id="KAF3060204.1"/>
    </source>
</evidence>
<evidence type="ECO:0000256" key="1">
    <source>
        <dbReference type="SAM" id="MobiDB-lite"/>
    </source>
</evidence>
<evidence type="ECO:0000313" key="3">
    <source>
        <dbReference type="Proteomes" id="UP000801864"/>
    </source>
</evidence>
<gene>
    <name evidence="2" type="ORF">CFAM422_011469</name>
</gene>
<feature type="region of interest" description="Disordered" evidence="1">
    <location>
        <begin position="67"/>
        <end position="95"/>
    </location>
</feature>
<name>A0A9P5C7A3_9HYPO</name>
<protein>
    <submittedName>
        <fullName evidence="2">Uncharacterized protein</fullName>
    </submittedName>
</protein>
<accession>A0A9P5C7A3</accession>
<dbReference type="Proteomes" id="UP000801864">
    <property type="component" value="Unassembled WGS sequence"/>
</dbReference>
<keyword evidence="3" id="KW-1185">Reference proteome</keyword>
<feature type="compositionally biased region" description="Low complexity" evidence="1">
    <location>
        <begin position="70"/>
        <end position="79"/>
    </location>
</feature>
<organism evidence="2 3">
    <name type="scientific">Trichoderma lentiforme</name>
    <dbReference type="NCBI Taxonomy" id="1567552"/>
    <lineage>
        <taxon>Eukaryota</taxon>
        <taxon>Fungi</taxon>
        <taxon>Dikarya</taxon>
        <taxon>Ascomycota</taxon>
        <taxon>Pezizomycotina</taxon>
        <taxon>Sordariomycetes</taxon>
        <taxon>Hypocreomycetidae</taxon>
        <taxon>Hypocreales</taxon>
        <taxon>Hypocreaceae</taxon>
        <taxon>Trichoderma</taxon>
    </lineage>
</organism>
<dbReference type="EMBL" id="QLNT01000024">
    <property type="protein sequence ID" value="KAF3060204.1"/>
    <property type="molecule type" value="Genomic_DNA"/>
</dbReference>
<dbReference type="AlphaFoldDB" id="A0A9P5C7A3"/>
<sequence length="141" mass="15264">MLGVAAKDKDEPVDAQMVWAGLGPARQAGVCVQFPHVVLQEDQRLVEAESSSPVCQLSITLVLGERGQDQGHSQSQSHGPEPEPNPKPQAKVQPRTAGVWNRGVQGWCYCLRAVVARVLQNGWQNVLVLVLVVSRIPLIAS</sequence>
<proteinExistence type="predicted"/>
<reference evidence="2 3" key="1">
    <citation type="submission" date="2018-06" db="EMBL/GenBank/DDBJ databases">
        <title>Genome analysis of cellulolytic fungus Trichoderma lentiforme CFAM-422.</title>
        <authorList>
            <person name="Steindorff A.S."/>
            <person name="Formighieri E.F."/>
            <person name="Midorikawa G.E.O."/>
            <person name="Tamietti M.S."/>
            <person name="Ramos E.Z."/>
            <person name="Silva A.S."/>
            <person name="Bon E.P.S."/>
            <person name="Mendes T.D."/>
            <person name="Damaso M.C.T."/>
            <person name="Favaro L.C.L."/>
        </authorList>
    </citation>
    <scope>NUCLEOTIDE SEQUENCE [LARGE SCALE GENOMIC DNA]</scope>
    <source>
        <strain evidence="2 3">CFAM-422</strain>
    </source>
</reference>